<comment type="similarity">
    <text evidence="1">In the C-terminal section; belongs to the transposase 35 family.</text>
</comment>
<sequence length="395" mass="46405">MIKGIKVMLIPNNKQNTKLFQYAGASRFAYNWTLEKQQENYTLKATGENGGKFINDGELRKEFTKLKKQQGYEWLNNISNNVTKQAIKDACNAYKRFFKGESKFPRFKSRKKSAPKFYQDVEKIQFNGTHVKLEGFTSSKKKNKQKLNWVRLAEHNRIPFGENVKYINPRVSFDGLNWWISVGIEYEDKARQPTNEGIGIDLGIKDLAICSDIDKTYKNINKTLKVKKIKKKLLRLQRKISKKYEMNKEGGRYKKTCNIIKLENKLKRVHHQLKSIRHNYLHQTTSEIINREPMFIVVEDLAVSNMMKNKHLSKSVQEQCFYEFYRQLEYKSLWNNIKFVIADRFYPSSKLCSACGNFNNNLKLSDRTYTCECGNKMDRDKNASLNLKRFGELAI</sequence>
<reference evidence="10 11" key="1">
    <citation type="submission" date="2019-10" db="EMBL/GenBank/DDBJ databases">
        <title>Alkaliphilus serpentinus sp. nov. and Alkaliphilus pronyensis sp. nov., two novel anaerobic alkaliphilic species isolated from the serpentinized-hosted hydrothermal field of the Prony Bay (New Caledonia).</title>
        <authorList>
            <person name="Postec A."/>
        </authorList>
    </citation>
    <scope>NUCLEOTIDE SEQUENCE [LARGE SCALE GENOMIC DNA]</scope>
    <source>
        <strain evidence="10 11">LacV</strain>
    </source>
</reference>
<dbReference type="Proteomes" id="UP000432715">
    <property type="component" value="Unassembled WGS sequence"/>
</dbReference>
<evidence type="ECO:0000256" key="5">
    <source>
        <dbReference type="ARBA" id="ARBA00023125"/>
    </source>
</evidence>
<evidence type="ECO:0000313" key="10">
    <source>
        <dbReference type="EMBL" id="KAB3537843.1"/>
    </source>
</evidence>
<evidence type="ECO:0000313" key="11">
    <source>
        <dbReference type="Proteomes" id="UP000432715"/>
    </source>
</evidence>
<evidence type="ECO:0000256" key="4">
    <source>
        <dbReference type="ARBA" id="ARBA00022833"/>
    </source>
</evidence>
<dbReference type="InterPro" id="IPR010095">
    <property type="entry name" value="Cas12f1-like_TNB"/>
</dbReference>
<keyword evidence="4" id="KW-0862">Zinc</keyword>
<gene>
    <name evidence="10" type="ORF">F8154_02360</name>
</gene>
<dbReference type="Pfam" id="PF12323">
    <property type="entry name" value="HTH_OrfB_IS605"/>
    <property type="match status" value="1"/>
</dbReference>
<dbReference type="AlphaFoldDB" id="A0A6I0FID1"/>
<accession>A0A6I0FID1</accession>
<feature type="domain" description="Probable transposase IS891/IS1136/IS1341" evidence="7">
    <location>
        <begin position="184"/>
        <end position="309"/>
    </location>
</feature>
<evidence type="ECO:0000256" key="6">
    <source>
        <dbReference type="ARBA" id="ARBA00023172"/>
    </source>
</evidence>
<feature type="domain" description="Cas12f1-like TNB" evidence="8">
    <location>
        <begin position="321"/>
        <end position="387"/>
    </location>
</feature>
<dbReference type="InterPro" id="IPR021027">
    <property type="entry name" value="Transposase_put_HTH"/>
</dbReference>
<evidence type="ECO:0000256" key="3">
    <source>
        <dbReference type="ARBA" id="ARBA00022723"/>
    </source>
</evidence>
<dbReference type="GO" id="GO:0003677">
    <property type="term" value="F:DNA binding"/>
    <property type="evidence" value="ECO:0007669"/>
    <property type="project" value="UniProtKB-KW"/>
</dbReference>
<keyword evidence="2" id="KW-0815">Transposition</keyword>
<dbReference type="Pfam" id="PF07282">
    <property type="entry name" value="Cas12f1-like_TNB"/>
    <property type="match status" value="1"/>
</dbReference>
<dbReference type="InterPro" id="IPR001959">
    <property type="entry name" value="Transposase"/>
</dbReference>
<evidence type="ECO:0000256" key="2">
    <source>
        <dbReference type="ARBA" id="ARBA00022578"/>
    </source>
</evidence>
<keyword evidence="5" id="KW-0238">DNA-binding</keyword>
<dbReference type="OrthoDB" id="1551477at2"/>
<protein>
    <submittedName>
        <fullName evidence="10">IS200/IS605 family element transposase accessory protein TnpB</fullName>
    </submittedName>
</protein>
<organism evidence="10 11">
    <name type="scientific">Alkaliphilus pronyensis</name>
    <dbReference type="NCBI Taxonomy" id="1482732"/>
    <lineage>
        <taxon>Bacteria</taxon>
        <taxon>Bacillati</taxon>
        <taxon>Bacillota</taxon>
        <taxon>Clostridia</taxon>
        <taxon>Peptostreptococcales</taxon>
        <taxon>Natronincolaceae</taxon>
        <taxon>Alkaliphilus</taxon>
    </lineage>
</organism>
<dbReference type="EMBL" id="WBZC01000008">
    <property type="protein sequence ID" value="KAB3537843.1"/>
    <property type="molecule type" value="Genomic_DNA"/>
</dbReference>
<dbReference type="NCBIfam" id="NF040570">
    <property type="entry name" value="guided_TnpB"/>
    <property type="match status" value="1"/>
</dbReference>
<evidence type="ECO:0000259" key="8">
    <source>
        <dbReference type="Pfam" id="PF07282"/>
    </source>
</evidence>
<comment type="caution">
    <text evidence="10">The sequence shown here is derived from an EMBL/GenBank/DDBJ whole genome shotgun (WGS) entry which is preliminary data.</text>
</comment>
<name>A0A6I0FID1_9FIRM</name>
<keyword evidence="3" id="KW-0479">Metal-binding</keyword>
<dbReference type="RefSeq" id="WP_151859988.1">
    <property type="nucleotide sequence ID" value="NZ_WBZC01000008.1"/>
</dbReference>
<feature type="domain" description="Transposase putative helix-turn-helix" evidence="9">
    <location>
        <begin position="1"/>
        <end position="42"/>
    </location>
</feature>
<evidence type="ECO:0000259" key="7">
    <source>
        <dbReference type="Pfam" id="PF01385"/>
    </source>
</evidence>
<keyword evidence="11" id="KW-1185">Reference proteome</keyword>
<proteinExistence type="inferred from homology"/>
<evidence type="ECO:0000259" key="9">
    <source>
        <dbReference type="Pfam" id="PF12323"/>
    </source>
</evidence>
<evidence type="ECO:0000256" key="1">
    <source>
        <dbReference type="ARBA" id="ARBA00008761"/>
    </source>
</evidence>
<dbReference type="GO" id="GO:0032196">
    <property type="term" value="P:transposition"/>
    <property type="evidence" value="ECO:0007669"/>
    <property type="project" value="UniProtKB-KW"/>
</dbReference>
<dbReference type="GO" id="GO:0006310">
    <property type="term" value="P:DNA recombination"/>
    <property type="evidence" value="ECO:0007669"/>
    <property type="project" value="UniProtKB-KW"/>
</dbReference>
<dbReference type="GO" id="GO:0046872">
    <property type="term" value="F:metal ion binding"/>
    <property type="evidence" value="ECO:0007669"/>
    <property type="project" value="UniProtKB-KW"/>
</dbReference>
<keyword evidence="6" id="KW-0233">DNA recombination</keyword>
<dbReference type="Pfam" id="PF01385">
    <property type="entry name" value="OrfB_IS605"/>
    <property type="match status" value="1"/>
</dbReference>